<dbReference type="EMBL" id="JAEQMY010000036">
    <property type="protein sequence ID" value="MBL0406207.1"/>
    <property type="molecule type" value="Genomic_DNA"/>
</dbReference>
<protein>
    <submittedName>
        <fullName evidence="1">Uncharacterized protein</fullName>
    </submittedName>
</protein>
<proteinExistence type="predicted"/>
<gene>
    <name evidence="1" type="ORF">JKG68_19795</name>
</gene>
<comment type="caution">
    <text evidence="1">The sequence shown here is derived from an EMBL/GenBank/DDBJ whole genome shotgun (WGS) entry which is preliminary data.</text>
</comment>
<name>A0A936ZAK8_9HYPH</name>
<evidence type="ECO:0000313" key="1">
    <source>
        <dbReference type="EMBL" id="MBL0406207.1"/>
    </source>
</evidence>
<evidence type="ECO:0000313" key="2">
    <source>
        <dbReference type="Proteomes" id="UP000605848"/>
    </source>
</evidence>
<dbReference type="RefSeq" id="WP_202062969.1">
    <property type="nucleotide sequence ID" value="NZ_JAEQMY010000036.1"/>
</dbReference>
<organism evidence="1 2">
    <name type="scientific">Microvirga aerilata</name>
    <dbReference type="NCBI Taxonomy" id="670292"/>
    <lineage>
        <taxon>Bacteria</taxon>
        <taxon>Pseudomonadati</taxon>
        <taxon>Pseudomonadota</taxon>
        <taxon>Alphaproteobacteria</taxon>
        <taxon>Hyphomicrobiales</taxon>
        <taxon>Methylobacteriaceae</taxon>
        <taxon>Microvirga</taxon>
    </lineage>
</organism>
<keyword evidence="2" id="KW-1185">Reference proteome</keyword>
<accession>A0A936ZAK8</accession>
<reference evidence="1" key="1">
    <citation type="submission" date="2021-01" db="EMBL/GenBank/DDBJ databases">
        <title>Microvirga sp.</title>
        <authorList>
            <person name="Kim M.K."/>
        </authorList>
    </citation>
    <scope>NUCLEOTIDE SEQUENCE</scope>
    <source>
        <strain evidence="1">5420S-16</strain>
    </source>
</reference>
<dbReference type="Proteomes" id="UP000605848">
    <property type="component" value="Unassembled WGS sequence"/>
</dbReference>
<sequence length="209" mass="23441">MSLALRQLRVGKVDGKHEYLTPSNERDQEIFDAFLIPATVEPNRMHNGDIFFIEGFRGTGKTSLLRWHAEQRRKSGAITDFVLFKTDLTESQRLHISNEVGISWTDLDPKSMEVAQDFKAAWSWFILHKIGENIKENPGAYSESSVGTAGKAVRLLGLNDDSIFRKAIGFMPKLEGANVKIRADVGFSKPNLAGILRKRENRVGPALML</sequence>
<dbReference type="AlphaFoldDB" id="A0A936ZAK8"/>